<organism evidence="3">
    <name type="scientific">Spodoptera frugiperda</name>
    <name type="common">Fall armyworm</name>
    <dbReference type="NCBI Taxonomy" id="7108"/>
    <lineage>
        <taxon>Eukaryota</taxon>
        <taxon>Metazoa</taxon>
        <taxon>Ecdysozoa</taxon>
        <taxon>Arthropoda</taxon>
        <taxon>Hexapoda</taxon>
        <taxon>Insecta</taxon>
        <taxon>Pterygota</taxon>
        <taxon>Neoptera</taxon>
        <taxon>Endopterygota</taxon>
        <taxon>Lepidoptera</taxon>
        <taxon>Glossata</taxon>
        <taxon>Ditrysia</taxon>
        <taxon>Noctuoidea</taxon>
        <taxon>Noctuidae</taxon>
        <taxon>Amphipyrinae</taxon>
        <taxon>Spodoptera</taxon>
    </lineage>
</organism>
<dbReference type="EMBL" id="ODYU01006335">
    <property type="protein sequence ID" value="SOQ48095.1"/>
    <property type="molecule type" value="Genomic_DNA"/>
</dbReference>
<dbReference type="InterPro" id="IPR018379">
    <property type="entry name" value="BEN_domain"/>
</dbReference>
<dbReference type="Pfam" id="PF10523">
    <property type="entry name" value="BEN"/>
    <property type="match status" value="1"/>
</dbReference>
<feature type="domain" description="BEN" evidence="2">
    <location>
        <begin position="129"/>
        <end position="237"/>
    </location>
</feature>
<evidence type="ECO:0000256" key="1">
    <source>
        <dbReference type="SAM" id="MobiDB-lite"/>
    </source>
</evidence>
<name>A0A2H1W4S2_SPOFR</name>
<feature type="region of interest" description="Disordered" evidence="1">
    <location>
        <begin position="34"/>
        <end position="60"/>
    </location>
</feature>
<proteinExistence type="predicted"/>
<protein>
    <submittedName>
        <fullName evidence="3">SFRICE_002176</fullName>
    </submittedName>
</protein>
<sequence>MAYHLVYELDYDEVVKKYYKLLEALQPNCDNCEDDKASSVLPRSEPPESPNALANLTGSSSSEEVMLRLRYDSQPGASPTIKSGKEDGQKVTNEELRIQSYDTIKTTKENQNDKCDKTISEPHKLIGIGTGNTMVHKDKYERINWESYSIATRTLLRLTFPRQTLATHTLTGKKSPAFQHKPAKMCLDPRIISDVINEVMKKCGVPENFIRFKKLTTTTRLQGLGDYETTRTTRLLRLQDYKDYETTRTMRLRGLRDYEEYETTRITRLRDYEEYQATRL</sequence>
<evidence type="ECO:0000259" key="2">
    <source>
        <dbReference type="PROSITE" id="PS51457"/>
    </source>
</evidence>
<dbReference type="GO" id="GO:0003677">
    <property type="term" value="F:DNA binding"/>
    <property type="evidence" value="ECO:0007669"/>
    <property type="project" value="InterPro"/>
</dbReference>
<reference evidence="3" key="1">
    <citation type="submission" date="2016-07" db="EMBL/GenBank/DDBJ databases">
        <authorList>
            <person name="Bretaudeau A."/>
        </authorList>
    </citation>
    <scope>NUCLEOTIDE SEQUENCE</scope>
    <source>
        <strain evidence="3">Rice</strain>
        <tissue evidence="3">Whole body</tissue>
    </source>
</reference>
<dbReference type="PROSITE" id="PS51457">
    <property type="entry name" value="BEN"/>
    <property type="match status" value="1"/>
</dbReference>
<dbReference type="SMART" id="SM01025">
    <property type="entry name" value="BEN"/>
    <property type="match status" value="1"/>
</dbReference>
<dbReference type="Gene3D" id="1.10.10.2590">
    <property type="entry name" value="BEN domain"/>
    <property type="match status" value="1"/>
</dbReference>
<evidence type="ECO:0000313" key="3">
    <source>
        <dbReference type="EMBL" id="SOQ48095.1"/>
    </source>
</evidence>
<gene>
    <name evidence="3" type="ORF">SFRICE_002176</name>
</gene>
<accession>A0A2H1W4S2</accession>
<dbReference type="AlphaFoldDB" id="A0A2H1W4S2"/>